<dbReference type="Proteomes" id="UP001227162">
    <property type="component" value="Unassembled WGS sequence"/>
</dbReference>
<feature type="transmembrane region" description="Helical" evidence="7">
    <location>
        <begin position="135"/>
        <end position="158"/>
    </location>
</feature>
<dbReference type="Pfam" id="PF00528">
    <property type="entry name" value="BPD_transp_1"/>
    <property type="match status" value="1"/>
</dbReference>
<dbReference type="Pfam" id="PF19300">
    <property type="entry name" value="BPD_transp_1_N"/>
    <property type="match status" value="1"/>
</dbReference>
<keyword evidence="4 7" id="KW-0812">Transmembrane</keyword>
<accession>A0AAJ1X8A5</accession>
<evidence type="ECO:0000259" key="8">
    <source>
        <dbReference type="PROSITE" id="PS50928"/>
    </source>
</evidence>
<feature type="transmembrane region" description="Helical" evidence="7">
    <location>
        <begin position="170"/>
        <end position="193"/>
    </location>
</feature>
<comment type="caution">
    <text evidence="9">The sequence shown here is derived from an EMBL/GenBank/DDBJ whole genome shotgun (WGS) entry which is preliminary data.</text>
</comment>
<reference evidence="9" key="2">
    <citation type="submission" date="2023-04" db="EMBL/GenBank/DDBJ databases">
        <title>'Rhodoalgimonas zhirmunskyi' gen. nov., isolated from a red alga.</title>
        <authorList>
            <person name="Nedashkovskaya O.I."/>
            <person name="Otstavnykh N.Y."/>
            <person name="Bystritskaya E.P."/>
            <person name="Balabanova L.A."/>
            <person name="Isaeva M.P."/>
        </authorList>
    </citation>
    <scope>NUCLEOTIDE SEQUENCE</scope>
    <source>
        <strain evidence="9">10Alg 79</strain>
    </source>
</reference>
<evidence type="ECO:0000313" key="10">
    <source>
        <dbReference type="Proteomes" id="UP001227162"/>
    </source>
</evidence>
<gene>
    <name evidence="9" type="ORF">NOI20_14910</name>
</gene>
<evidence type="ECO:0000256" key="7">
    <source>
        <dbReference type="RuleBase" id="RU363032"/>
    </source>
</evidence>
<comment type="similarity">
    <text evidence="7">Belongs to the binding-protein-dependent transport system permease family.</text>
</comment>
<keyword evidence="10" id="KW-1185">Reference proteome</keyword>
<dbReference type="InterPro" id="IPR000515">
    <property type="entry name" value="MetI-like"/>
</dbReference>
<comment type="subcellular location">
    <subcellularLocation>
        <location evidence="1 7">Cell membrane</location>
        <topology evidence="1 7">Multi-pass membrane protein</topology>
    </subcellularLocation>
</comment>
<feature type="transmembrane region" description="Helical" evidence="7">
    <location>
        <begin position="277"/>
        <end position="301"/>
    </location>
</feature>
<dbReference type="GO" id="GO:0055085">
    <property type="term" value="P:transmembrane transport"/>
    <property type="evidence" value="ECO:0007669"/>
    <property type="project" value="InterPro"/>
</dbReference>
<dbReference type="SUPFAM" id="SSF161098">
    <property type="entry name" value="MetI-like"/>
    <property type="match status" value="1"/>
</dbReference>
<dbReference type="EMBL" id="JANFFA010000004">
    <property type="protein sequence ID" value="MDQ2095407.1"/>
    <property type="molecule type" value="Genomic_DNA"/>
</dbReference>
<evidence type="ECO:0000313" key="9">
    <source>
        <dbReference type="EMBL" id="MDQ2095407.1"/>
    </source>
</evidence>
<dbReference type="Gene3D" id="1.10.3720.10">
    <property type="entry name" value="MetI-like"/>
    <property type="match status" value="1"/>
</dbReference>
<dbReference type="GO" id="GO:0005886">
    <property type="term" value="C:plasma membrane"/>
    <property type="evidence" value="ECO:0007669"/>
    <property type="project" value="UniProtKB-SubCell"/>
</dbReference>
<organism evidence="9 10">
    <name type="scientific">Rhodalgimonas zhirmunskyi</name>
    <dbReference type="NCBI Taxonomy" id="2964767"/>
    <lineage>
        <taxon>Bacteria</taxon>
        <taxon>Pseudomonadati</taxon>
        <taxon>Pseudomonadota</taxon>
        <taxon>Alphaproteobacteria</taxon>
        <taxon>Rhodobacterales</taxon>
        <taxon>Roseobacteraceae</taxon>
        <taxon>Rhodalgimonas</taxon>
    </lineage>
</organism>
<sequence>MLTYTIRRLVLSVPTLLFIALVIFMLLQLAPGDPMAQVPLTVPPEVKAKMREALGLGQPAYIQFWKWLVQMFWIEPQVFIDYLTQRSFLFSWLPDTHFYTACGPEVQGACDLRVISWQTRSPVMDIVVQRLPQTLWVVGMAYVVGVLIALPIGIYSAYRQYSVFDQAGTFITMIGFSIPPFFTGPLLIVLFSVKLGWLPFIYDTTHVVNSWESFVYQIKQMIMPVMVLALQTTAQISRFMRASMLDNLNQDYVRTARAKGLGEAVVVMVHVLRNSMIPVVTVIALLVPGIFGGAIITEVIFSVNGIGQLLITALFANDLPMVMTLTFIFAFLIVLFNLIADVLYGILDPRVRYD</sequence>
<feature type="transmembrane region" description="Helical" evidence="7">
    <location>
        <begin position="321"/>
        <end position="347"/>
    </location>
</feature>
<evidence type="ECO:0000256" key="3">
    <source>
        <dbReference type="ARBA" id="ARBA00022475"/>
    </source>
</evidence>
<dbReference type="PROSITE" id="PS50928">
    <property type="entry name" value="ABC_TM1"/>
    <property type="match status" value="1"/>
</dbReference>
<feature type="transmembrane region" description="Helical" evidence="7">
    <location>
        <begin position="213"/>
        <end position="234"/>
    </location>
</feature>
<evidence type="ECO:0000256" key="4">
    <source>
        <dbReference type="ARBA" id="ARBA00022692"/>
    </source>
</evidence>
<dbReference type="PANTHER" id="PTHR30465">
    <property type="entry name" value="INNER MEMBRANE ABC TRANSPORTER"/>
    <property type="match status" value="1"/>
</dbReference>
<name>A0AAJ1X8A5_9RHOB</name>
<dbReference type="CDD" id="cd06261">
    <property type="entry name" value="TM_PBP2"/>
    <property type="match status" value="1"/>
</dbReference>
<dbReference type="InterPro" id="IPR035906">
    <property type="entry name" value="MetI-like_sf"/>
</dbReference>
<reference evidence="9" key="1">
    <citation type="submission" date="2022-07" db="EMBL/GenBank/DDBJ databases">
        <authorList>
            <person name="Otstavnykh N."/>
            <person name="Isaeva M."/>
            <person name="Bystritskaya E."/>
        </authorList>
    </citation>
    <scope>NUCLEOTIDE SEQUENCE</scope>
    <source>
        <strain evidence="9">10Alg 79</strain>
    </source>
</reference>
<dbReference type="RefSeq" id="WP_317627026.1">
    <property type="nucleotide sequence ID" value="NZ_JANFFA010000004.1"/>
</dbReference>
<feature type="domain" description="ABC transmembrane type-1" evidence="8">
    <location>
        <begin position="131"/>
        <end position="340"/>
    </location>
</feature>
<evidence type="ECO:0000256" key="5">
    <source>
        <dbReference type="ARBA" id="ARBA00022989"/>
    </source>
</evidence>
<proteinExistence type="inferred from homology"/>
<evidence type="ECO:0000256" key="1">
    <source>
        <dbReference type="ARBA" id="ARBA00004651"/>
    </source>
</evidence>
<keyword evidence="5 7" id="KW-1133">Transmembrane helix</keyword>
<dbReference type="PANTHER" id="PTHR30465:SF97">
    <property type="entry name" value="OPPB IN A BINDING PROTEIN-DEPENDENT TRANSPORT SYSTEM"/>
    <property type="match status" value="1"/>
</dbReference>
<evidence type="ECO:0000256" key="6">
    <source>
        <dbReference type="ARBA" id="ARBA00023136"/>
    </source>
</evidence>
<dbReference type="AlphaFoldDB" id="A0AAJ1X8A5"/>
<evidence type="ECO:0000256" key="2">
    <source>
        <dbReference type="ARBA" id="ARBA00022448"/>
    </source>
</evidence>
<protein>
    <submittedName>
        <fullName evidence="9">ABC transporter permease</fullName>
    </submittedName>
</protein>
<keyword evidence="6 7" id="KW-0472">Membrane</keyword>
<dbReference type="InterPro" id="IPR045621">
    <property type="entry name" value="BPD_transp_1_N"/>
</dbReference>
<keyword evidence="3" id="KW-1003">Cell membrane</keyword>
<keyword evidence="2 7" id="KW-0813">Transport</keyword>